<dbReference type="AlphaFoldDB" id="A0A9N7VAI2"/>
<sequence>MDGGLMMMMMMKGNRAPGPQIRERQAEEERGEKARAGGVGGEWGGVRSLGVQFQLLARTLAISAVPASSPCSTRSVTPHDVAFADSSSFCHMTSFWKKTTSLSQHNMENQYECY</sequence>
<name>A0A9N7VAI2_PLEPL</name>
<feature type="compositionally biased region" description="Basic and acidic residues" evidence="1">
    <location>
        <begin position="21"/>
        <end position="35"/>
    </location>
</feature>
<dbReference type="Proteomes" id="UP001153269">
    <property type="component" value="Unassembled WGS sequence"/>
</dbReference>
<gene>
    <name evidence="2" type="ORF">PLEPLA_LOCUS33621</name>
</gene>
<evidence type="ECO:0000256" key="1">
    <source>
        <dbReference type="SAM" id="MobiDB-lite"/>
    </source>
</evidence>
<comment type="caution">
    <text evidence="2">The sequence shown here is derived from an EMBL/GenBank/DDBJ whole genome shotgun (WGS) entry which is preliminary data.</text>
</comment>
<evidence type="ECO:0000313" key="2">
    <source>
        <dbReference type="EMBL" id="CAB1445878.1"/>
    </source>
</evidence>
<dbReference type="EMBL" id="CADEAL010003813">
    <property type="protein sequence ID" value="CAB1445878.1"/>
    <property type="molecule type" value="Genomic_DNA"/>
</dbReference>
<organism evidence="2 3">
    <name type="scientific">Pleuronectes platessa</name>
    <name type="common">European plaice</name>
    <dbReference type="NCBI Taxonomy" id="8262"/>
    <lineage>
        <taxon>Eukaryota</taxon>
        <taxon>Metazoa</taxon>
        <taxon>Chordata</taxon>
        <taxon>Craniata</taxon>
        <taxon>Vertebrata</taxon>
        <taxon>Euteleostomi</taxon>
        <taxon>Actinopterygii</taxon>
        <taxon>Neopterygii</taxon>
        <taxon>Teleostei</taxon>
        <taxon>Neoteleostei</taxon>
        <taxon>Acanthomorphata</taxon>
        <taxon>Carangaria</taxon>
        <taxon>Pleuronectiformes</taxon>
        <taxon>Pleuronectoidei</taxon>
        <taxon>Pleuronectidae</taxon>
        <taxon>Pleuronectes</taxon>
    </lineage>
</organism>
<evidence type="ECO:0000313" key="3">
    <source>
        <dbReference type="Proteomes" id="UP001153269"/>
    </source>
</evidence>
<keyword evidence="3" id="KW-1185">Reference proteome</keyword>
<protein>
    <submittedName>
        <fullName evidence="2">Uncharacterized protein</fullName>
    </submittedName>
</protein>
<reference evidence="2" key="1">
    <citation type="submission" date="2020-03" db="EMBL/GenBank/DDBJ databases">
        <authorList>
            <person name="Weist P."/>
        </authorList>
    </citation>
    <scope>NUCLEOTIDE SEQUENCE</scope>
</reference>
<accession>A0A9N7VAI2</accession>
<feature type="region of interest" description="Disordered" evidence="1">
    <location>
        <begin position="10"/>
        <end position="41"/>
    </location>
</feature>
<proteinExistence type="predicted"/>